<accession>A0A172XC50</accession>
<dbReference type="OMA" id="YKRNIFF"/>
<reference evidence="1 2" key="1">
    <citation type="submission" date="2016-05" db="EMBL/GenBank/DDBJ databases">
        <title>Chromosome and linear plasmid sequence of a 2015 human isolate of tick-borne relapsing fever spirochete, Borrelia turicatae.</title>
        <authorList>
            <person name="Kingry L.C."/>
            <person name="Dhwani B."/>
            <person name="Replogle A."/>
            <person name="Sexton C."/>
            <person name="Rowe L."/>
            <person name="Stermole B.M."/>
            <person name="Christensen A.M."/>
            <person name="Schriefer M.E."/>
        </authorList>
    </citation>
    <scope>NUCLEOTIDE SEQUENCE [LARGE SCALE GENOMIC DNA]</scope>
    <source>
        <strain evidence="1 2">BTE5EL</strain>
    </source>
</reference>
<dbReference type="RefSeq" id="WP_011772725.1">
    <property type="nucleotide sequence ID" value="NZ_CP015629.1"/>
</dbReference>
<evidence type="ECO:0000313" key="2">
    <source>
        <dbReference type="Proteomes" id="UP000264231"/>
    </source>
</evidence>
<proteinExistence type="predicted"/>
<dbReference type="AlphaFoldDB" id="A0A172XC50"/>
<dbReference type="EMBL" id="CP015629">
    <property type="protein sequence ID" value="ANF34240.1"/>
    <property type="molecule type" value="Genomic_DNA"/>
</dbReference>
<organism evidence="1 2">
    <name type="scientific">Borrelia turicatae</name>
    <dbReference type="NCBI Taxonomy" id="142"/>
    <lineage>
        <taxon>Bacteria</taxon>
        <taxon>Pseudomonadati</taxon>
        <taxon>Spirochaetota</taxon>
        <taxon>Spirochaetia</taxon>
        <taxon>Spirochaetales</taxon>
        <taxon>Borreliaceae</taxon>
        <taxon>Borrelia</taxon>
    </lineage>
</organism>
<dbReference type="Proteomes" id="UP000264231">
    <property type="component" value="Chromosome"/>
</dbReference>
<sequence>MFHKNFFILCLIIFSILLITNINASSKFFYAEQWYIIFNEQMKKNPNSYKRNIFFLQNALKYPFGNPNYSLSKVETREEWNKYKLLFKMHVNLLLVKQHLYLGDLFDTRHTYFYKTPKKKGILENLNKSTNFYKIAAEYYTEALKYHKQLQKYKFTKMQSDGITNWEDEYHRIETKELNYYDIIKRELTRIEQTKKFFQKRPNYY</sequence>
<protein>
    <submittedName>
        <fullName evidence="1">Uncharacterized protein</fullName>
    </submittedName>
</protein>
<gene>
    <name evidence="1" type="ORF">A7978_04020</name>
</gene>
<evidence type="ECO:0000313" key="1">
    <source>
        <dbReference type="EMBL" id="ANF34240.1"/>
    </source>
</evidence>
<name>A0A172XC50_BORTU</name>